<gene>
    <name evidence="3" type="ORF">DERF_013774</name>
</gene>
<feature type="signal peptide" evidence="2">
    <location>
        <begin position="1"/>
        <end position="22"/>
    </location>
</feature>
<organism evidence="3 4">
    <name type="scientific">Dermatophagoides farinae</name>
    <name type="common">American house dust mite</name>
    <dbReference type="NCBI Taxonomy" id="6954"/>
    <lineage>
        <taxon>Eukaryota</taxon>
        <taxon>Metazoa</taxon>
        <taxon>Ecdysozoa</taxon>
        <taxon>Arthropoda</taxon>
        <taxon>Chelicerata</taxon>
        <taxon>Arachnida</taxon>
        <taxon>Acari</taxon>
        <taxon>Acariformes</taxon>
        <taxon>Sarcoptiformes</taxon>
        <taxon>Astigmata</taxon>
        <taxon>Psoroptidia</taxon>
        <taxon>Analgoidea</taxon>
        <taxon>Pyroglyphidae</taxon>
        <taxon>Dermatophagoidinae</taxon>
        <taxon>Dermatophagoides</taxon>
    </lineage>
</organism>
<dbReference type="AlphaFoldDB" id="A0A922KZ22"/>
<dbReference type="PANTHER" id="PTHR41158">
    <property type="entry name" value="AGAP010294-PA"/>
    <property type="match status" value="1"/>
</dbReference>
<feature type="region of interest" description="Disordered" evidence="1">
    <location>
        <begin position="30"/>
        <end position="55"/>
    </location>
</feature>
<evidence type="ECO:0000256" key="2">
    <source>
        <dbReference type="SAM" id="SignalP"/>
    </source>
</evidence>
<reference evidence="3" key="1">
    <citation type="submission" date="2013-05" db="EMBL/GenBank/DDBJ databases">
        <authorList>
            <person name="Yim A.K.Y."/>
            <person name="Chan T.F."/>
            <person name="Ji K.M."/>
            <person name="Liu X.Y."/>
            <person name="Zhou J.W."/>
            <person name="Li R.Q."/>
            <person name="Yang K.Y."/>
            <person name="Li J."/>
            <person name="Li M."/>
            <person name="Law P.T.W."/>
            <person name="Wu Y.L."/>
            <person name="Cai Z.L."/>
            <person name="Qin H."/>
            <person name="Bao Y."/>
            <person name="Leung R.K.K."/>
            <person name="Ng P.K.S."/>
            <person name="Zou J."/>
            <person name="Zhong X.J."/>
            <person name="Ran P.X."/>
            <person name="Zhong N.S."/>
            <person name="Liu Z.G."/>
            <person name="Tsui S.K.W."/>
        </authorList>
    </citation>
    <scope>NUCLEOTIDE SEQUENCE</scope>
    <source>
        <strain evidence="3">Derf</strain>
        <tissue evidence="3">Whole organism</tissue>
    </source>
</reference>
<dbReference type="EMBL" id="ASGP02000007">
    <property type="protein sequence ID" value="KAH9497818.1"/>
    <property type="molecule type" value="Genomic_DNA"/>
</dbReference>
<comment type="caution">
    <text evidence="3">The sequence shown here is derived from an EMBL/GenBank/DDBJ whole genome shotgun (WGS) entry which is preliminary data.</text>
</comment>
<reference evidence="3" key="2">
    <citation type="journal article" date="2022" name="Res Sq">
        <title>Comparative Genomics Reveals Insights into the Divergent Evolution of Astigmatic Mites and Household Pest Adaptations.</title>
        <authorList>
            <person name="Xiong Q."/>
            <person name="Wan A.T.-Y."/>
            <person name="Liu X.-Y."/>
            <person name="Fung C.S.-H."/>
            <person name="Xiao X."/>
            <person name="Malainual N."/>
            <person name="Hou J."/>
            <person name="Wang L."/>
            <person name="Wang M."/>
            <person name="Yang K."/>
            <person name="Cui Y."/>
            <person name="Leung E."/>
            <person name="Nong W."/>
            <person name="Shin S.-K."/>
            <person name="Au S."/>
            <person name="Jeong K.Y."/>
            <person name="Chew F.T."/>
            <person name="Hui J."/>
            <person name="Leung T.F."/>
            <person name="Tungtrongchitr A."/>
            <person name="Zhong N."/>
            <person name="Liu Z."/>
            <person name="Tsui S."/>
        </authorList>
    </citation>
    <scope>NUCLEOTIDE SEQUENCE</scope>
    <source>
        <strain evidence="3">Derf</strain>
        <tissue evidence="3">Whole organism</tissue>
    </source>
</reference>
<proteinExistence type="predicted"/>
<evidence type="ECO:0000256" key="1">
    <source>
        <dbReference type="SAM" id="MobiDB-lite"/>
    </source>
</evidence>
<dbReference type="Pfam" id="PF07841">
    <property type="entry name" value="DM4_12"/>
    <property type="match status" value="1"/>
</dbReference>
<keyword evidence="2" id="KW-0732">Signal</keyword>
<name>A0A922KZ22_DERFA</name>
<keyword evidence="4" id="KW-1185">Reference proteome</keyword>
<accession>A0A922KZ22</accession>
<dbReference type="InterPro" id="IPR006631">
    <property type="entry name" value="DM4_12"/>
</dbReference>
<feature type="chain" id="PRO_5036988186" evidence="2">
    <location>
        <begin position="23"/>
        <end position="243"/>
    </location>
</feature>
<dbReference type="OrthoDB" id="7587145at2759"/>
<protein>
    <submittedName>
        <fullName evidence="3">Uncharacterized protein</fullName>
    </submittedName>
</protein>
<sequence>MHSFNLFIFLINFTSILWLTNGQYVQQQLNNSNGHSSSSSSSSSIQQHQQQRQQPQINFSFTNSTSNADNFLDDRNIRLSQDKREILQYLNTKNVVKTMLKLLFGTNEESMVTSRQVLNVFVKMLEVLKSSFGQRARSTSTTSRLRDTMDNAAQAGISMIQGYVKSVLATDKQCIKRSICEGASNAARESRELGNLIAQVGGYATSYMLENQRSLPFGASFEAIRIGRNGADCRKAYKCHEEL</sequence>
<evidence type="ECO:0000313" key="4">
    <source>
        <dbReference type="Proteomes" id="UP000790347"/>
    </source>
</evidence>
<dbReference type="PANTHER" id="PTHR41158:SF2">
    <property type="entry name" value="AGAP010294-PA"/>
    <property type="match status" value="1"/>
</dbReference>
<evidence type="ECO:0000313" key="3">
    <source>
        <dbReference type="EMBL" id="KAH9497818.1"/>
    </source>
</evidence>
<dbReference type="Proteomes" id="UP000790347">
    <property type="component" value="Unassembled WGS sequence"/>
</dbReference>